<dbReference type="UniPathway" id="UPA00124"/>
<dbReference type="GO" id="GO:0005829">
    <property type="term" value="C:cytosol"/>
    <property type="evidence" value="ECO:0007669"/>
    <property type="project" value="TreeGrafter"/>
</dbReference>
<organism evidence="8 9">
    <name type="scientific">Ventosimonas gracilis</name>
    <dbReference type="NCBI Taxonomy" id="1680762"/>
    <lineage>
        <taxon>Bacteria</taxon>
        <taxon>Pseudomonadati</taxon>
        <taxon>Pseudomonadota</taxon>
        <taxon>Gammaproteobacteria</taxon>
        <taxon>Pseudomonadales</taxon>
        <taxon>Ventosimonadaceae</taxon>
        <taxon>Ventosimonas</taxon>
    </lineage>
</organism>
<protein>
    <recommendedName>
        <fullName evidence="4 6">dTDP-4-dehydrorhamnose reductase</fullName>
        <ecNumber evidence="3 6">1.1.1.133</ecNumber>
    </recommendedName>
</protein>
<comment type="pathway">
    <text evidence="1 6">Carbohydrate biosynthesis; dTDP-L-rhamnose biosynthesis.</text>
</comment>
<comment type="cofactor">
    <cofactor evidence="6">
        <name>Mg(2+)</name>
        <dbReference type="ChEBI" id="CHEBI:18420"/>
    </cofactor>
    <text evidence="6">Binds 1 Mg(2+) ion per monomer.</text>
</comment>
<evidence type="ECO:0000256" key="4">
    <source>
        <dbReference type="ARBA" id="ARBA00017099"/>
    </source>
</evidence>
<evidence type="ECO:0000313" key="9">
    <source>
        <dbReference type="Proteomes" id="UP000072660"/>
    </source>
</evidence>
<sequence>MRVLLVGASGQLGFEVKRQMQAGFTLMLPSSRQLDIRSAEQVAKALRELKPDLIINAAAFTAVDQAEQEPEQAFAVNERGVKHLAQSNLPIVHLSTDYVFNGELQRPYREEDKPAPLNSYGQSKLAGEKALTAVNPRHLILRTGGLFGVHGNNFVKAILYKAQNRQLLTVVNDQFSTPTPAPALAKAIGQLAKHYREQAKLPWGIYHFGGQPAVSWYEFAVTIAEQALILGLLKQRPEIIAIKSADYPGAVCRPRYSALDSGLLQRSLGLSPPDWRDGLRQMLAQLA</sequence>
<dbReference type="GO" id="GO:0019305">
    <property type="term" value="P:dTDP-rhamnose biosynthetic process"/>
    <property type="evidence" value="ECO:0007669"/>
    <property type="project" value="UniProtKB-UniPathway"/>
</dbReference>
<dbReference type="InterPro" id="IPR036291">
    <property type="entry name" value="NAD(P)-bd_dom_sf"/>
</dbReference>
<dbReference type="UniPathway" id="UPA00281"/>
<dbReference type="CDD" id="cd05254">
    <property type="entry name" value="dTDP_HR_like_SDR_e"/>
    <property type="match status" value="1"/>
</dbReference>
<dbReference type="RefSeq" id="WP_068391951.1">
    <property type="nucleotide sequence ID" value="NZ_LSZO01000187.1"/>
</dbReference>
<dbReference type="Proteomes" id="UP000072660">
    <property type="component" value="Unassembled WGS sequence"/>
</dbReference>
<evidence type="ECO:0000256" key="5">
    <source>
        <dbReference type="ARBA" id="ARBA00048200"/>
    </source>
</evidence>
<comment type="caution">
    <text evidence="8">The sequence shown here is derived from an EMBL/GenBank/DDBJ whole genome shotgun (WGS) entry which is preliminary data.</text>
</comment>
<dbReference type="GO" id="GO:0009243">
    <property type="term" value="P:O antigen biosynthetic process"/>
    <property type="evidence" value="ECO:0007669"/>
    <property type="project" value="UniProtKB-UniPathway"/>
</dbReference>
<evidence type="ECO:0000259" key="7">
    <source>
        <dbReference type="Pfam" id="PF04321"/>
    </source>
</evidence>
<dbReference type="GO" id="GO:0008831">
    <property type="term" value="F:dTDP-4-dehydrorhamnose reductase activity"/>
    <property type="evidence" value="ECO:0007669"/>
    <property type="project" value="UniProtKB-EC"/>
</dbReference>
<feature type="domain" description="RmlD-like substrate binding" evidence="7">
    <location>
        <begin position="1"/>
        <end position="286"/>
    </location>
</feature>
<dbReference type="PANTHER" id="PTHR10491">
    <property type="entry name" value="DTDP-4-DEHYDRORHAMNOSE REDUCTASE"/>
    <property type="match status" value="1"/>
</dbReference>
<dbReference type="NCBIfam" id="TIGR01214">
    <property type="entry name" value="rmlD"/>
    <property type="match status" value="1"/>
</dbReference>
<proteinExistence type="inferred from homology"/>
<dbReference type="EMBL" id="LSZO01000187">
    <property type="protein sequence ID" value="KXU36167.1"/>
    <property type="molecule type" value="Genomic_DNA"/>
</dbReference>
<comment type="catalytic activity">
    <reaction evidence="5 6">
        <text>dTDP-beta-L-rhamnose + NADP(+) = dTDP-4-dehydro-beta-L-rhamnose + NADPH + H(+)</text>
        <dbReference type="Rhea" id="RHEA:21796"/>
        <dbReference type="ChEBI" id="CHEBI:15378"/>
        <dbReference type="ChEBI" id="CHEBI:57510"/>
        <dbReference type="ChEBI" id="CHEBI:57783"/>
        <dbReference type="ChEBI" id="CHEBI:58349"/>
        <dbReference type="ChEBI" id="CHEBI:62830"/>
        <dbReference type="EC" id="1.1.1.133"/>
    </reaction>
</comment>
<evidence type="ECO:0000256" key="1">
    <source>
        <dbReference type="ARBA" id="ARBA00004781"/>
    </source>
</evidence>
<keyword evidence="9" id="KW-1185">Reference proteome</keyword>
<dbReference type="OrthoDB" id="9803892at2"/>
<reference evidence="8 9" key="1">
    <citation type="submission" date="2016-02" db="EMBL/GenBank/DDBJ databases">
        <authorList>
            <person name="Wen L."/>
            <person name="He K."/>
            <person name="Yang H."/>
        </authorList>
    </citation>
    <scope>NUCLEOTIDE SEQUENCE [LARGE SCALE GENOMIC DNA]</scope>
    <source>
        <strain evidence="8 9">CV58</strain>
    </source>
</reference>
<accession>A0A139SNL2</accession>
<name>A0A139SNL2_9GAMM</name>
<dbReference type="InterPro" id="IPR005913">
    <property type="entry name" value="dTDP_dehydrorham_reduct"/>
</dbReference>
<comment type="similarity">
    <text evidence="2 6">Belongs to the dTDP-4-dehydrorhamnose reductase family.</text>
</comment>
<dbReference type="EC" id="1.1.1.133" evidence="3 6"/>
<dbReference type="PANTHER" id="PTHR10491:SF4">
    <property type="entry name" value="METHIONINE ADENOSYLTRANSFERASE 2 SUBUNIT BETA"/>
    <property type="match status" value="1"/>
</dbReference>
<evidence type="ECO:0000256" key="3">
    <source>
        <dbReference type="ARBA" id="ARBA00012929"/>
    </source>
</evidence>
<dbReference type="Pfam" id="PF04321">
    <property type="entry name" value="RmlD_sub_bind"/>
    <property type="match status" value="1"/>
</dbReference>
<evidence type="ECO:0000256" key="2">
    <source>
        <dbReference type="ARBA" id="ARBA00010944"/>
    </source>
</evidence>
<comment type="function">
    <text evidence="6">Catalyzes the reduction of dTDP-6-deoxy-L-lyxo-4-hexulose to yield dTDP-L-rhamnose.</text>
</comment>
<evidence type="ECO:0000256" key="6">
    <source>
        <dbReference type="RuleBase" id="RU364082"/>
    </source>
</evidence>
<dbReference type="Gene3D" id="3.40.50.720">
    <property type="entry name" value="NAD(P)-binding Rossmann-like Domain"/>
    <property type="match status" value="1"/>
</dbReference>
<keyword evidence="6" id="KW-0521">NADP</keyword>
<dbReference type="SUPFAM" id="SSF51735">
    <property type="entry name" value="NAD(P)-binding Rossmann-fold domains"/>
    <property type="match status" value="1"/>
</dbReference>
<keyword evidence="6" id="KW-0560">Oxidoreductase</keyword>
<dbReference type="InterPro" id="IPR029903">
    <property type="entry name" value="RmlD-like-bd"/>
</dbReference>
<evidence type="ECO:0000313" key="8">
    <source>
        <dbReference type="EMBL" id="KXU36167.1"/>
    </source>
</evidence>
<dbReference type="Gene3D" id="3.90.25.10">
    <property type="entry name" value="UDP-galactose 4-epimerase, domain 1"/>
    <property type="match status" value="1"/>
</dbReference>
<gene>
    <name evidence="8" type="ORF">AXE65_05470</name>
</gene>
<dbReference type="AlphaFoldDB" id="A0A139SNL2"/>